<gene>
    <name evidence="1" type="ORF">DFR29_11889</name>
</gene>
<dbReference type="AlphaFoldDB" id="A0A4R6YN07"/>
<comment type="caution">
    <text evidence="1">The sequence shown here is derived from an EMBL/GenBank/DDBJ whole genome shotgun (WGS) entry which is preliminary data.</text>
</comment>
<organism evidence="1 2">
    <name type="scientific">Tahibacter aquaticus</name>
    <dbReference type="NCBI Taxonomy" id="520092"/>
    <lineage>
        <taxon>Bacteria</taxon>
        <taxon>Pseudomonadati</taxon>
        <taxon>Pseudomonadota</taxon>
        <taxon>Gammaproteobacteria</taxon>
        <taxon>Lysobacterales</taxon>
        <taxon>Rhodanobacteraceae</taxon>
        <taxon>Tahibacter</taxon>
    </lineage>
</organism>
<evidence type="ECO:0000313" key="2">
    <source>
        <dbReference type="Proteomes" id="UP000295293"/>
    </source>
</evidence>
<protein>
    <recommendedName>
        <fullName evidence="3">DUF2383 domain-containing protein</fullName>
    </recommendedName>
</protein>
<dbReference type="EMBL" id="SNZH01000018">
    <property type="protein sequence ID" value="TDR38946.1"/>
    <property type="molecule type" value="Genomic_DNA"/>
</dbReference>
<sequence length="150" mass="17403">MSAFDDAQLLIRMLREGREYYAFACDEIRDPEIASVFALAVRSRRDLLDDLVATRLLFQTSPAHAVRSLAPNLGYEELRHQFDPRHPQVQAVALHERERRVIGLMHDLFENEAEGDHSPRLRAAIKKHYAHFVEVEDCLGRWTSQQHMVV</sequence>
<accession>A0A4R6YN07</accession>
<evidence type="ECO:0008006" key="3">
    <source>
        <dbReference type="Google" id="ProtNLM"/>
    </source>
</evidence>
<reference evidence="1 2" key="1">
    <citation type="submission" date="2019-03" db="EMBL/GenBank/DDBJ databases">
        <title>Genomic Encyclopedia of Type Strains, Phase IV (KMG-IV): sequencing the most valuable type-strain genomes for metagenomic binning, comparative biology and taxonomic classification.</title>
        <authorList>
            <person name="Goeker M."/>
        </authorList>
    </citation>
    <scope>NUCLEOTIDE SEQUENCE [LARGE SCALE GENOMIC DNA]</scope>
    <source>
        <strain evidence="1 2">DSM 21667</strain>
    </source>
</reference>
<dbReference type="Proteomes" id="UP000295293">
    <property type="component" value="Unassembled WGS sequence"/>
</dbReference>
<dbReference type="RefSeq" id="WP_133821160.1">
    <property type="nucleotide sequence ID" value="NZ_SNZH01000018.1"/>
</dbReference>
<name>A0A4R6YN07_9GAMM</name>
<keyword evidence="2" id="KW-1185">Reference proteome</keyword>
<proteinExistence type="predicted"/>
<evidence type="ECO:0000313" key="1">
    <source>
        <dbReference type="EMBL" id="TDR38946.1"/>
    </source>
</evidence>